<reference evidence="2" key="1">
    <citation type="journal article" date="2017" name="Science">
        <title>Giant viruses with an expanded complement of translation system components.</title>
        <authorList>
            <person name="Schulz F."/>
            <person name="Yutin N."/>
            <person name="Ivanova N.N."/>
            <person name="Ortega D.R."/>
            <person name="Lee T.K."/>
            <person name="Vierheilig J."/>
            <person name="Daims H."/>
            <person name="Horn M."/>
            <person name="Wagner M."/>
            <person name="Jensen G.J."/>
            <person name="Kyrpides N.C."/>
            <person name="Koonin E.V."/>
            <person name="Woyke T."/>
        </authorList>
    </citation>
    <scope>NUCLEOTIDE SEQUENCE</scope>
    <source>
        <strain evidence="2">ILV1</strain>
    </source>
</reference>
<protein>
    <submittedName>
        <fullName evidence="2">Uncharacterized protein</fullName>
    </submittedName>
</protein>
<gene>
    <name evidence="2" type="ORF">Indivirus_1_174</name>
</gene>
<name>A0A1V0SCY2_9VIRU</name>
<evidence type="ECO:0000256" key="1">
    <source>
        <dbReference type="SAM" id="MobiDB-lite"/>
    </source>
</evidence>
<proteinExistence type="predicted"/>
<evidence type="ECO:0000313" key="2">
    <source>
        <dbReference type="EMBL" id="ARF09551.1"/>
    </source>
</evidence>
<sequence>MNSQTKHKNQKYRLSNKDNEKFQYGGTEPTIEELKAAFDNKFKEHDEKIQLLLKDLDVPIDDLLKKIIDECCPKIDCTQIVIDKVHEINEKWKVLLEEVSKEKSAKLTELINQKITEVKGLIADLKCPPTENK</sequence>
<feature type="compositionally biased region" description="Basic residues" evidence="1">
    <location>
        <begin position="1"/>
        <end position="11"/>
    </location>
</feature>
<accession>A0A1V0SCY2</accession>
<feature type="region of interest" description="Disordered" evidence="1">
    <location>
        <begin position="1"/>
        <end position="20"/>
    </location>
</feature>
<dbReference type="EMBL" id="KY684085">
    <property type="protein sequence ID" value="ARF09551.1"/>
    <property type="molecule type" value="Genomic_DNA"/>
</dbReference>
<organism evidence="2">
    <name type="scientific">Indivirus ILV1</name>
    <dbReference type="NCBI Taxonomy" id="1977633"/>
    <lineage>
        <taxon>Viruses</taxon>
        <taxon>Varidnaviria</taxon>
        <taxon>Bamfordvirae</taxon>
        <taxon>Nucleocytoviricota</taxon>
        <taxon>Megaviricetes</taxon>
        <taxon>Imitervirales</taxon>
        <taxon>Mimiviridae</taxon>
        <taxon>Klosneuvirinae</taxon>
        <taxon>Indivirus</taxon>
    </lineage>
</organism>